<proteinExistence type="inferred from homology"/>
<dbReference type="Gene3D" id="1.20.1440.130">
    <property type="entry name" value="VKOR domain"/>
    <property type="match status" value="1"/>
</dbReference>
<feature type="transmembrane region" description="Helical" evidence="10">
    <location>
        <begin position="73"/>
        <end position="93"/>
    </location>
</feature>
<keyword evidence="5 10" id="KW-1133">Transmembrane helix</keyword>
<evidence type="ECO:0000256" key="5">
    <source>
        <dbReference type="ARBA" id="ARBA00022989"/>
    </source>
</evidence>
<evidence type="ECO:0000256" key="8">
    <source>
        <dbReference type="ARBA" id="ARBA00023157"/>
    </source>
</evidence>
<evidence type="ECO:0000313" key="12">
    <source>
        <dbReference type="EMBL" id="MBE5728612.1"/>
    </source>
</evidence>
<keyword evidence="7 10" id="KW-0472">Membrane</keyword>
<keyword evidence="8" id="KW-1015">Disulfide bond</keyword>
<comment type="similarity">
    <text evidence="2">Belongs to the VKOR family.</text>
</comment>
<feature type="transmembrane region" description="Helical" evidence="10">
    <location>
        <begin position="100"/>
        <end position="120"/>
    </location>
</feature>
<reference evidence="12 13" key="1">
    <citation type="submission" date="2020-09" db="EMBL/GenBank/DDBJ databases">
        <title>Genomic characterization of a novel Parvarchaeota family in acid mine drainage sediments.</title>
        <authorList>
            <person name="Luo Z.-H."/>
        </authorList>
    </citation>
    <scope>NUCLEOTIDE SEQUENCE [LARGE SCALE GENOMIC DNA]</scope>
    <source>
        <strain evidence="12">MAS1_bins.189</strain>
    </source>
</reference>
<comment type="subcellular location">
    <subcellularLocation>
        <location evidence="1">Membrane</location>
        <topology evidence="1">Multi-pass membrane protein</topology>
    </subcellularLocation>
</comment>
<evidence type="ECO:0000313" key="13">
    <source>
        <dbReference type="Proteomes" id="UP000718571"/>
    </source>
</evidence>
<name>A0A8T3URP8_9ARCH</name>
<organism evidence="12 13">
    <name type="scientific">Candidatus Acidifodinimicrobium mancum</name>
    <dbReference type="NCBI Taxonomy" id="2898728"/>
    <lineage>
        <taxon>Archaea</taxon>
        <taxon>Candidatus Parvarchaeota</taxon>
        <taxon>Candidatus Acidifodinimicrobiaceae</taxon>
        <taxon>Candidatus Acidifodinimicrobium</taxon>
    </lineage>
</organism>
<sequence>MLKLKVSKRDFIILIAMSVIGLISSSTVLYEIYALHNLPPFCQLPESIGAITFNCAKVLLSSYSNFGPVSLDFLAAVWFIVNIVLVVIISYSGGKLARHILRFLFGWRFFGIVVVAYLLYLELLVVRSICLYCTVMHIAIIIDFVIISYLLFSKNSKTRQAILSES</sequence>
<feature type="transmembrane region" description="Helical" evidence="10">
    <location>
        <begin position="12"/>
        <end position="33"/>
    </location>
</feature>
<evidence type="ECO:0000256" key="3">
    <source>
        <dbReference type="ARBA" id="ARBA00022692"/>
    </source>
</evidence>
<evidence type="ECO:0000256" key="4">
    <source>
        <dbReference type="ARBA" id="ARBA00022719"/>
    </source>
</evidence>
<dbReference type="SMART" id="SM00756">
    <property type="entry name" value="VKc"/>
    <property type="match status" value="1"/>
</dbReference>
<evidence type="ECO:0000259" key="11">
    <source>
        <dbReference type="SMART" id="SM00756"/>
    </source>
</evidence>
<comment type="caution">
    <text evidence="12">The sequence shown here is derived from an EMBL/GenBank/DDBJ whole genome shotgun (WGS) entry which is preliminary data.</text>
</comment>
<feature type="domain" description="Vitamin K epoxide reductase" evidence="11">
    <location>
        <begin position="7"/>
        <end position="151"/>
    </location>
</feature>
<accession>A0A8T3URP8</accession>
<dbReference type="InterPro" id="IPR012932">
    <property type="entry name" value="VKOR"/>
</dbReference>
<dbReference type="InterPro" id="IPR038354">
    <property type="entry name" value="VKOR_sf"/>
</dbReference>
<dbReference type="CDD" id="cd12918">
    <property type="entry name" value="VKOR_arc"/>
    <property type="match status" value="1"/>
</dbReference>
<dbReference type="Proteomes" id="UP000718571">
    <property type="component" value="Unassembled WGS sequence"/>
</dbReference>
<protein>
    <submittedName>
        <fullName evidence="12">Vitamin K epoxide reductase family protein</fullName>
    </submittedName>
</protein>
<dbReference type="GO" id="GO:0048038">
    <property type="term" value="F:quinone binding"/>
    <property type="evidence" value="ECO:0007669"/>
    <property type="project" value="UniProtKB-KW"/>
</dbReference>
<feature type="transmembrane region" description="Helical" evidence="10">
    <location>
        <begin position="126"/>
        <end position="152"/>
    </location>
</feature>
<evidence type="ECO:0000256" key="9">
    <source>
        <dbReference type="ARBA" id="ARBA00023284"/>
    </source>
</evidence>
<keyword evidence="9" id="KW-0676">Redox-active center</keyword>
<gene>
    <name evidence="12" type="ORF">IHE51_02010</name>
</gene>
<dbReference type="GO" id="GO:0016491">
    <property type="term" value="F:oxidoreductase activity"/>
    <property type="evidence" value="ECO:0007669"/>
    <property type="project" value="UniProtKB-KW"/>
</dbReference>
<keyword evidence="3 10" id="KW-0812">Transmembrane</keyword>
<dbReference type="AlphaFoldDB" id="A0A8T3URP8"/>
<evidence type="ECO:0000256" key="10">
    <source>
        <dbReference type="SAM" id="Phobius"/>
    </source>
</evidence>
<dbReference type="Pfam" id="PF07884">
    <property type="entry name" value="VKOR"/>
    <property type="match status" value="1"/>
</dbReference>
<evidence type="ECO:0000256" key="2">
    <source>
        <dbReference type="ARBA" id="ARBA00006214"/>
    </source>
</evidence>
<dbReference type="EMBL" id="JADFAR010000023">
    <property type="protein sequence ID" value="MBE5728612.1"/>
    <property type="molecule type" value="Genomic_DNA"/>
</dbReference>
<keyword evidence="4" id="KW-0874">Quinone</keyword>
<dbReference type="GO" id="GO:0016020">
    <property type="term" value="C:membrane"/>
    <property type="evidence" value="ECO:0007669"/>
    <property type="project" value="UniProtKB-SubCell"/>
</dbReference>
<evidence type="ECO:0000256" key="6">
    <source>
        <dbReference type="ARBA" id="ARBA00023002"/>
    </source>
</evidence>
<keyword evidence="6" id="KW-0560">Oxidoreductase</keyword>
<evidence type="ECO:0000256" key="7">
    <source>
        <dbReference type="ARBA" id="ARBA00023136"/>
    </source>
</evidence>
<evidence type="ECO:0000256" key="1">
    <source>
        <dbReference type="ARBA" id="ARBA00004141"/>
    </source>
</evidence>